<sequence length="577" mass="66094">MIFISLALFFRAGSKSVLGFVRFDSVSILLSISDTCTARFIRYKWMTYGETSTARSAIGSGLQYHGISKLHDKLFGFVTDSDREQLIAKLQETEDWLYEDGEDETKGVYVAKLYELKKLNLEFTVYGGFEITRSNVFIHRKEFEDQQEEDRRERQEKLKEFKDLMLAKPSLASSSIQTMLCHVILFFPLFKSSNSHTSLPPSSSSSTSPSLSMSCSNHHSNFSRKPRMSVRQVWKRKTSTPKSSPSSQKDSPPLPPRVYLQSPSPPSYNPLRDQMINQLHNISTILDSHTNPSNAYIHAPPSPPPQLIHPPSHAQVEFHSSFCHCCSLPRKGEYAKYVIMEHLGQEECIYRAADPGFYHRNNVKLRTRMKESMEDTLRKFMSESAKRHEENSNLIKEIRASTDAAIRNQGASIKTLEIQIGKMSKNHTLMYETRQMMIPFRSRLNGYYCEEKKGSYGPQFLKAHSKASHINNPIPRKEKDPGSFTLPCFINNACFDNDLVYFGASITLRVGEERIIFKSVKPASSLIKRVYMLCLRERMELDLEARLMGETLVINRSLDPLNGDYIELNDLNEPFEL</sequence>
<reference evidence="5" key="1">
    <citation type="journal article" date="2022" name="Int. J. Mol. Sci.">
        <title>Draft Genome of Tanacetum Coccineum: Genomic Comparison of Closely Related Tanacetum-Family Plants.</title>
        <authorList>
            <person name="Yamashiro T."/>
            <person name="Shiraishi A."/>
            <person name="Nakayama K."/>
            <person name="Satake H."/>
        </authorList>
    </citation>
    <scope>NUCLEOTIDE SEQUENCE</scope>
</reference>
<organism evidence="5 6">
    <name type="scientific">Tanacetum coccineum</name>
    <dbReference type="NCBI Taxonomy" id="301880"/>
    <lineage>
        <taxon>Eukaryota</taxon>
        <taxon>Viridiplantae</taxon>
        <taxon>Streptophyta</taxon>
        <taxon>Embryophyta</taxon>
        <taxon>Tracheophyta</taxon>
        <taxon>Spermatophyta</taxon>
        <taxon>Magnoliopsida</taxon>
        <taxon>eudicotyledons</taxon>
        <taxon>Gunneridae</taxon>
        <taxon>Pentapetalae</taxon>
        <taxon>asterids</taxon>
        <taxon>campanulids</taxon>
        <taxon>Asterales</taxon>
        <taxon>Asteraceae</taxon>
        <taxon>Asteroideae</taxon>
        <taxon>Anthemideae</taxon>
        <taxon>Anthemidinae</taxon>
        <taxon>Tanacetum</taxon>
    </lineage>
</organism>
<evidence type="ECO:0000256" key="2">
    <source>
        <dbReference type="ARBA" id="ARBA00022840"/>
    </source>
</evidence>
<evidence type="ECO:0000313" key="6">
    <source>
        <dbReference type="Proteomes" id="UP001151760"/>
    </source>
</evidence>
<keyword evidence="6" id="KW-1185">Reference proteome</keyword>
<feature type="compositionally biased region" description="Low complexity" evidence="3">
    <location>
        <begin position="197"/>
        <end position="217"/>
    </location>
</feature>
<evidence type="ECO:0000256" key="4">
    <source>
        <dbReference type="SAM" id="SignalP"/>
    </source>
</evidence>
<keyword evidence="1" id="KW-0547">Nucleotide-binding</keyword>
<feature type="region of interest" description="Disordered" evidence="3">
    <location>
        <begin position="197"/>
        <end position="272"/>
    </location>
</feature>
<feature type="signal peptide" evidence="4">
    <location>
        <begin position="1"/>
        <end position="19"/>
    </location>
</feature>
<dbReference type="SUPFAM" id="SSF100934">
    <property type="entry name" value="Heat shock protein 70kD (HSP70), C-terminal subdomain"/>
    <property type="match status" value="1"/>
</dbReference>
<feature type="chain" id="PRO_5045631384" evidence="4">
    <location>
        <begin position="20"/>
        <end position="577"/>
    </location>
</feature>
<reference evidence="5" key="2">
    <citation type="submission" date="2022-01" db="EMBL/GenBank/DDBJ databases">
        <authorList>
            <person name="Yamashiro T."/>
            <person name="Shiraishi A."/>
            <person name="Satake H."/>
            <person name="Nakayama K."/>
        </authorList>
    </citation>
    <scope>NUCLEOTIDE SEQUENCE</scope>
</reference>
<keyword evidence="4" id="KW-0732">Signal</keyword>
<keyword evidence="2" id="KW-0067">ATP-binding</keyword>
<proteinExistence type="predicted"/>
<feature type="compositionally biased region" description="Low complexity" evidence="3">
    <location>
        <begin position="240"/>
        <end position="251"/>
    </location>
</feature>
<protein>
    <submittedName>
        <fullName evidence="5">Ribonuclease H-like domain-containing protein</fullName>
    </submittedName>
</protein>
<evidence type="ECO:0000256" key="1">
    <source>
        <dbReference type="ARBA" id="ARBA00022741"/>
    </source>
</evidence>
<accession>A0ABQ5D7C6</accession>
<comment type="caution">
    <text evidence="5">The sequence shown here is derived from an EMBL/GenBank/DDBJ whole genome shotgun (WGS) entry which is preliminary data.</text>
</comment>
<dbReference type="InterPro" id="IPR029048">
    <property type="entry name" value="HSP70_C_sf"/>
</dbReference>
<dbReference type="Gene3D" id="1.20.1270.10">
    <property type="match status" value="1"/>
</dbReference>
<dbReference type="Proteomes" id="UP001151760">
    <property type="component" value="Unassembled WGS sequence"/>
</dbReference>
<name>A0ABQ5D7C6_9ASTR</name>
<dbReference type="PANTHER" id="PTHR45639:SF4">
    <property type="entry name" value="HSC70CB, ISOFORM G"/>
    <property type="match status" value="1"/>
</dbReference>
<evidence type="ECO:0000256" key="3">
    <source>
        <dbReference type="SAM" id="MobiDB-lite"/>
    </source>
</evidence>
<dbReference type="InterPro" id="IPR013126">
    <property type="entry name" value="Hsp_70_fam"/>
</dbReference>
<feature type="compositionally biased region" description="Basic residues" evidence="3">
    <location>
        <begin position="221"/>
        <end position="239"/>
    </location>
</feature>
<dbReference type="EMBL" id="BQNB010015003">
    <property type="protein sequence ID" value="GJT34887.1"/>
    <property type="molecule type" value="Genomic_DNA"/>
</dbReference>
<gene>
    <name evidence="5" type="ORF">Tco_0925306</name>
</gene>
<dbReference type="PANTHER" id="PTHR45639">
    <property type="entry name" value="HSC70CB, ISOFORM G-RELATED"/>
    <property type="match status" value="1"/>
</dbReference>
<evidence type="ECO:0000313" key="5">
    <source>
        <dbReference type="EMBL" id="GJT34887.1"/>
    </source>
</evidence>